<feature type="transmembrane region" description="Helical" evidence="1">
    <location>
        <begin position="121"/>
        <end position="141"/>
    </location>
</feature>
<keyword evidence="3" id="KW-1185">Reference proteome</keyword>
<dbReference type="OrthoDB" id="6402665at2"/>
<keyword evidence="1" id="KW-0812">Transmembrane</keyword>
<name>A0A285ING9_9GAMM</name>
<dbReference type="EMBL" id="OBEB01000002">
    <property type="protein sequence ID" value="SNY49433.1"/>
    <property type="molecule type" value="Genomic_DNA"/>
</dbReference>
<evidence type="ECO:0000313" key="2">
    <source>
        <dbReference type="EMBL" id="SNY49433.1"/>
    </source>
</evidence>
<evidence type="ECO:0000256" key="1">
    <source>
        <dbReference type="SAM" id="Phobius"/>
    </source>
</evidence>
<gene>
    <name evidence="2" type="ORF">SAMN06297280_1412</name>
</gene>
<keyword evidence="1" id="KW-0472">Membrane</keyword>
<dbReference type="RefSeq" id="WP_097110684.1">
    <property type="nucleotide sequence ID" value="NZ_OBEB01000002.1"/>
</dbReference>
<reference evidence="3" key="1">
    <citation type="submission" date="2017-09" db="EMBL/GenBank/DDBJ databases">
        <authorList>
            <person name="Varghese N."/>
            <person name="Submissions S."/>
        </authorList>
    </citation>
    <scope>NUCLEOTIDE SEQUENCE [LARGE SCALE GENOMIC DNA]</scope>
    <source>
        <strain evidence="3">CGMCC 1.12461</strain>
    </source>
</reference>
<organism evidence="2 3">
    <name type="scientific">Arsukibacterium tuosuense</name>
    <dbReference type="NCBI Taxonomy" id="1323745"/>
    <lineage>
        <taxon>Bacteria</taxon>
        <taxon>Pseudomonadati</taxon>
        <taxon>Pseudomonadota</taxon>
        <taxon>Gammaproteobacteria</taxon>
        <taxon>Chromatiales</taxon>
        <taxon>Chromatiaceae</taxon>
        <taxon>Arsukibacterium</taxon>
    </lineage>
</organism>
<feature type="transmembrane region" description="Helical" evidence="1">
    <location>
        <begin position="95"/>
        <end position="115"/>
    </location>
</feature>
<evidence type="ECO:0008006" key="4">
    <source>
        <dbReference type="Google" id="ProtNLM"/>
    </source>
</evidence>
<feature type="transmembrane region" description="Helical" evidence="1">
    <location>
        <begin position="361"/>
        <end position="383"/>
    </location>
</feature>
<evidence type="ECO:0000313" key="3">
    <source>
        <dbReference type="Proteomes" id="UP000219353"/>
    </source>
</evidence>
<feature type="transmembrane region" description="Helical" evidence="1">
    <location>
        <begin position="333"/>
        <end position="355"/>
    </location>
</feature>
<feature type="transmembrane region" description="Helical" evidence="1">
    <location>
        <begin position="43"/>
        <end position="63"/>
    </location>
</feature>
<proteinExistence type="predicted"/>
<accession>A0A285ING9</accession>
<feature type="transmembrane region" description="Helical" evidence="1">
    <location>
        <begin position="12"/>
        <end position="37"/>
    </location>
</feature>
<dbReference type="Proteomes" id="UP000219353">
    <property type="component" value="Unassembled WGS sequence"/>
</dbReference>
<protein>
    <recommendedName>
        <fullName evidence="4">DUF3592 domain-containing protein</fullName>
    </recommendedName>
</protein>
<sequence>MQETSTSKSKPTLPLLGLGFLSLFMLAGVAGGIAFLVDGQFTAGLIFMTMFCGIAGLLMYLLLYGHRKLLAEQAMLQGVAPPDGILSNNKSGYQVVLGMGVVFFAIGVPISYLALSDELPKGNYAALLVLLFPLIGALLMWQGRSKLQHWQKIGKTPFFPEPVPGCAGGQVGGYFTLQHGRFRQMPQAQLSCVHIYQSGSGKNRRTHRQSIWVQQCNVSQQVDGKHWLLVDVPEQQPATGQHSDYRGRIEWQLSCKGELQQGRELLAFSRQWTLPVVAGTSRSAWQPSASEIQLQQQQRLQQASSSATSQIVQQLKGNTLHLSSRAGRHTMMALSLMLFGIVFSGAGVFLTFKALDEGGMLWLMALLFTPIGGGILLLGLFWLGRSLEASITPGEVRTLRKMFGIRLYQRQATVSNLEQLQIKKTMTSSNSDGENTEYYRLQVATYDKNLILAEGIIGRDAAEVLKQKVAEVLIR</sequence>
<keyword evidence="1" id="KW-1133">Transmembrane helix</keyword>
<dbReference type="AlphaFoldDB" id="A0A285ING9"/>